<dbReference type="GO" id="GO:0030041">
    <property type="term" value="P:actin filament polymerization"/>
    <property type="evidence" value="ECO:0007669"/>
    <property type="project" value="TreeGrafter"/>
</dbReference>
<evidence type="ECO:0000256" key="5">
    <source>
        <dbReference type="ARBA" id="ARBA00023242"/>
    </source>
</evidence>
<dbReference type="PANTHER" id="PTHR45691:SF6">
    <property type="entry name" value="PROTEIN DIAPHANOUS"/>
    <property type="match status" value="1"/>
</dbReference>
<evidence type="ECO:0000259" key="9">
    <source>
        <dbReference type="PROSITE" id="PS51032"/>
    </source>
</evidence>
<gene>
    <name evidence="10" type="ORF">PPROV_000669900</name>
</gene>
<feature type="compositionally biased region" description="Basic residues" evidence="7">
    <location>
        <begin position="162"/>
        <end position="171"/>
    </location>
</feature>
<reference evidence="10" key="1">
    <citation type="submission" date="2020-10" db="EMBL/GenBank/DDBJ databases">
        <title>Unveiling of a novel bifunctional photoreceptor, Dualchrome1, isolated from a cosmopolitan green alga.</title>
        <authorList>
            <person name="Suzuki S."/>
            <person name="Kawachi M."/>
        </authorList>
    </citation>
    <scope>NUCLEOTIDE SEQUENCE</scope>
    <source>
        <strain evidence="10">NIES 2893</strain>
    </source>
</reference>
<keyword evidence="5" id="KW-0539">Nucleus</keyword>
<dbReference type="Gene3D" id="3.30.730.10">
    <property type="entry name" value="AP2/ERF domain"/>
    <property type="match status" value="1"/>
</dbReference>
<evidence type="ECO:0000256" key="1">
    <source>
        <dbReference type="ARBA" id="ARBA00004123"/>
    </source>
</evidence>
<organism evidence="10 11">
    <name type="scientific">Pycnococcus provasolii</name>
    <dbReference type="NCBI Taxonomy" id="41880"/>
    <lineage>
        <taxon>Eukaryota</taxon>
        <taxon>Viridiplantae</taxon>
        <taxon>Chlorophyta</taxon>
        <taxon>Pseudoscourfieldiophyceae</taxon>
        <taxon>Pseudoscourfieldiales</taxon>
        <taxon>Pycnococcaceae</taxon>
        <taxon>Pycnococcus</taxon>
    </lineage>
</organism>
<dbReference type="InterPro" id="IPR051412">
    <property type="entry name" value="Formin_Homology_Diaphanous_sf"/>
</dbReference>
<dbReference type="CDD" id="cd00202">
    <property type="entry name" value="ZnF_GATA"/>
    <property type="match status" value="1"/>
</dbReference>
<feature type="compositionally biased region" description="Pro residues" evidence="7">
    <location>
        <begin position="563"/>
        <end position="589"/>
    </location>
</feature>
<dbReference type="GO" id="GO:0005634">
    <property type="term" value="C:nucleus"/>
    <property type="evidence" value="ECO:0007669"/>
    <property type="project" value="UniProtKB-SubCell"/>
</dbReference>
<dbReference type="PROSITE" id="PS00344">
    <property type="entry name" value="GATA_ZN_FINGER_1"/>
    <property type="match status" value="1"/>
</dbReference>
<feature type="compositionally biased region" description="Polar residues" evidence="7">
    <location>
        <begin position="192"/>
        <end position="201"/>
    </location>
</feature>
<comment type="caution">
    <text evidence="10">The sequence shown here is derived from an EMBL/GenBank/DDBJ whole genome shotgun (WGS) entry which is preliminary data.</text>
</comment>
<dbReference type="Pfam" id="PF00320">
    <property type="entry name" value="GATA"/>
    <property type="match status" value="1"/>
</dbReference>
<comment type="subcellular location">
    <subcellularLocation>
        <location evidence="1">Nucleus</location>
    </subcellularLocation>
</comment>
<dbReference type="GO" id="GO:0003700">
    <property type="term" value="F:DNA-binding transcription factor activity"/>
    <property type="evidence" value="ECO:0007669"/>
    <property type="project" value="InterPro"/>
</dbReference>
<dbReference type="PROSITE" id="PS50114">
    <property type="entry name" value="GATA_ZN_FINGER_2"/>
    <property type="match status" value="1"/>
</dbReference>
<evidence type="ECO:0000313" key="11">
    <source>
        <dbReference type="Proteomes" id="UP000660262"/>
    </source>
</evidence>
<feature type="domain" description="GATA-type" evidence="8">
    <location>
        <begin position="206"/>
        <end position="232"/>
    </location>
</feature>
<evidence type="ECO:0000256" key="4">
    <source>
        <dbReference type="ARBA" id="ARBA00023163"/>
    </source>
</evidence>
<feature type="compositionally biased region" description="Polar residues" evidence="7">
    <location>
        <begin position="109"/>
        <end position="132"/>
    </location>
</feature>
<evidence type="ECO:0000256" key="3">
    <source>
        <dbReference type="ARBA" id="ARBA00023125"/>
    </source>
</evidence>
<feature type="region of interest" description="Disordered" evidence="7">
    <location>
        <begin position="513"/>
        <end position="595"/>
    </location>
</feature>
<feature type="compositionally biased region" description="Pro residues" evidence="7">
    <location>
        <begin position="279"/>
        <end position="288"/>
    </location>
</feature>
<evidence type="ECO:0000259" key="8">
    <source>
        <dbReference type="PROSITE" id="PS50114"/>
    </source>
</evidence>
<evidence type="ECO:0008006" key="12">
    <source>
        <dbReference type="Google" id="ProtNLM"/>
    </source>
</evidence>
<evidence type="ECO:0000256" key="6">
    <source>
        <dbReference type="PROSITE-ProRule" id="PRU00094"/>
    </source>
</evidence>
<dbReference type="SMART" id="SM00401">
    <property type="entry name" value="ZnF_GATA"/>
    <property type="match status" value="1"/>
</dbReference>
<evidence type="ECO:0000256" key="7">
    <source>
        <dbReference type="SAM" id="MobiDB-lite"/>
    </source>
</evidence>
<dbReference type="InterPro" id="IPR001471">
    <property type="entry name" value="AP2/ERF_dom"/>
</dbReference>
<dbReference type="InterPro" id="IPR013088">
    <property type="entry name" value="Znf_NHR/GATA"/>
</dbReference>
<dbReference type="EMBL" id="BNJQ01000018">
    <property type="protein sequence ID" value="GHP07957.1"/>
    <property type="molecule type" value="Genomic_DNA"/>
</dbReference>
<protein>
    <recommendedName>
        <fullName evidence="12">GATA-type domain-containing protein</fullName>
    </recommendedName>
</protein>
<dbReference type="GO" id="GO:0043565">
    <property type="term" value="F:sequence-specific DNA binding"/>
    <property type="evidence" value="ECO:0007669"/>
    <property type="project" value="InterPro"/>
</dbReference>
<feature type="compositionally biased region" description="Low complexity" evidence="7">
    <location>
        <begin position="521"/>
        <end position="540"/>
    </location>
</feature>
<dbReference type="AlphaFoldDB" id="A0A830HSN3"/>
<dbReference type="GO" id="GO:0005884">
    <property type="term" value="C:actin filament"/>
    <property type="evidence" value="ECO:0007669"/>
    <property type="project" value="TreeGrafter"/>
</dbReference>
<evidence type="ECO:0000313" key="10">
    <source>
        <dbReference type="EMBL" id="GHP07957.1"/>
    </source>
</evidence>
<sequence length="728" mass="75760">MANANAQLLHNYDSNNNNNMETTTATKSHNNNNNNNQQTLSDIVTLKNDPNTNNMKGVDSNTDSESIELMKHQYATMSVRELQAELSKVGVQTTIKDKQWLLASVLKHSTTSRLARETSPLSAEDTTAPLDNTSDKTKQPHDEEEALLSPTKPAPPSGWSSKQRRSAKPAHLRVSVPTTPASPIITTTSSVQPLPTRTSTDLRGPCGHCGAVDSPQWRKGPPGKPTLCNACGTRFLRTRQLGGERTPPNPAHAANRKQQVGHLSGNKRKNSNPMSSDRMPPPPPPPPKGQRLSYTTAAGGAAAYAAPPPASLGEAFSILVDMACAAEADDAAFAGFAAPTPPPPPASPPSLIQIKAGSDGDAAHIAMARRLQARKAKKVAEADMQMQAALQSGNEAGAPGVEHENGAAAGANNAQERPTSRYIGVTCALNRRSAAWQARITGPGCGGRERSYVHLGMHGTQEEAARAFDRAAIVVHGRNAVLNFPLSDYEDELEELENTPLVDLAAKYRRRRPPAVGGGAATTTTTTTSDGTGAVAHIAAGVGGTSSSLQHQQPQRQQAADGLPPPPPPPGPPPPPPPPGAPPPPPPPATSTAAAASAAAAVAAAAAGTTTTTTTTVAQPTTASAYTAYQHQHFAAAAAAAAAAAQHPAMPGRHNAFAGAFNTPSADAAMQMSIALTANDESQRQMAMMQMQAMQMQMTYWAYMMSAGGGAAAAYNPHNPPPPGDKKG</sequence>
<feature type="domain" description="AP2/ERF" evidence="9">
    <location>
        <begin position="421"/>
        <end position="485"/>
    </location>
</feature>
<dbReference type="InterPro" id="IPR016177">
    <property type="entry name" value="DNA-bd_dom_sf"/>
</dbReference>
<dbReference type="GO" id="GO:0008270">
    <property type="term" value="F:zinc ion binding"/>
    <property type="evidence" value="ECO:0007669"/>
    <property type="project" value="UniProtKB-KW"/>
</dbReference>
<dbReference type="OrthoDB" id="515401at2759"/>
<proteinExistence type="predicted"/>
<keyword evidence="6" id="KW-0863">Zinc-finger</keyword>
<feature type="compositionally biased region" description="Polar residues" evidence="7">
    <location>
        <begin position="1"/>
        <end position="29"/>
    </location>
</feature>
<evidence type="ECO:0000256" key="2">
    <source>
        <dbReference type="ARBA" id="ARBA00023015"/>
    </source>
</evidence>
<dbReference type="CDD" id="cd00018">
    <property type="entry name" value="AP2"/>
    <property type="match status" value="1"/>
</dbReference>
<keyword evidence="11" id="KW-1185">Reference proteome</keyword>
<feature type="region of interest" description="Disordered" evidence="7">
    <location>
        <begin position="240"/>
        <end position="293"/>
    </location>
</feature>
<dbReference type="PROSITE" id="PS51032">
    <property type="entry name" value="AP2_ERF"/>
    <property type="match status" value="1"/>
</dbReference>
<dbReference type="SUPFAM" id="SSF54171">
    <property type="entry name" value="DNA-binding domain"/>
    <property type="match status" value="1"/>
</dbReference>
<feature type="region of interest" description="Disordered" evidence="7">
    <location>
        <begin position="109"/>
        <end position="207"/>
    </location>
</feature>
<keyword evidence="2" id="KW-0805">Transcription regulation</keyword>
<dbReference type="InterPro" id="IPR000679">
    <property type="entry name" value="Znf_GATA"/>
</dbReference>
<feature type="region of interest" description="Disordered" evidence="7">
    <location>
        <begin position="1"/>
        <end position="35"/>
    </location>
</feature>
<keyword evidence="4" id="KW-0804">Transcription</keyword>
<name>A0A830HSN3_9CHLO</name>
<keyword evidence="3" id="KW-0238">DNA-binding</keyword>
<dbReference type="PANTHER" id="PTHR45691">
    <property type="entry name" value="PROTEIN DIAPHANOUS"/>
    <property type="match status" value="1"/>
</dbReference>
<dbReference type="InterPro" id="IPR036955">
    <property type="entry name" value="AP2/ERF_dom_sf"/>
</dbReference>
<feature type="region of interest" description="Disordered" evidence="7">
    <location>
        <begin position="393"/>
        <end position="416"/>
    </location>
</feature>
<keyword evidence="6" id="KW-0862">Zinc</keyword>
<dbReference type="Proteomes" id="UP000660262">
    <property type="component" value="Unassembled WGS sequence"/>
</dbReference>
<keyword evidence="6" id="KW-0479">Metal-binding</keyword>
<dbReference type="SMART" id="SM00380">
    <property type="entry name" value="AP2"/>
    <property type="match status" value="1"/>
</dbReference>
<dbReference type="Gene3D" id="3.30.50.10">
    <property type="entry name" value="Erythroid Transcription Factor GATA-1, subunit A"/>
    <property type="match status" value="1"/>
</dbReference>
<accession>A0A830HSN3</accession>
<feature type="compositionally biased region" description="Low complexity" evidence="7">
    <location>
        <begin position="175"/>
        <end position="191"/>
    </location>
</feature>
<dbReference type="SUPFAM" id="SSF57716">
    <property type="entry name" value="Glucocorticoid receptor-like (DNA-binding domain)"/>
    <property type="match status" value="1"/>
</dbReference>